<accession>A0A7V7UXE1</accession>
<gene>
    <name evidence="1" type="ORF">F7732_03770</name>
</gene>
<evidence type="ECO:0008006" key="3">
    <source>
        <dbReference type="Google" id="ProtNLM"/>
    </source>
</evidence>
<keyword evidence="2" id="KW-1185">Reference proteome</keyword>
<dbReference type="RefSeq" id="WP_151572310.1">
    <property type="nucleotide sequence ID" value="NZ_WBOT01000001.1"/>
</dbReference>
<reference evidence="1 2" key="1">
    <citation type="journal article" date="2014" name="Arch. Microbiol.">
        <title>Bacillus mesophilum sp. nov., strain IITR-54T, a novel 4-chlorobiphenyl dechlorinating bacterium.</title>
        <authorList>
            <person name="Manickam N."/>
            <person name="Singh N.K."/>
            <person name="Bajaj A."/>
            <person name="Kumar R.M."/>
            <person name="Kaur G."/>
            <person name="Kaur N."/>
            <person name="Bala M."/>
            <person name="Kumar A."/>
            <person name="Mayilraj S."/>
        </authorList>
    </citation>
    <scope>NUCLEOTIDE SEQUENCE [LARGE SCALE GENOMIC DNA]</scope>
    <source>
        <strain evidence="1 2">IITR-54</strain>
    </source>
</reference>
<protein>
    <recommendedName>
        <fullName evidence="3">Exosporium leader peptide</fullName>
    </recommendedName>
</protein>
<dbReference type="AlphaFoldDB" id="A0A7V7UXE1"/>
<dbReference type="OrthoDB" id="2641610at2"/>
<proteinExistence type="predicted"/>
<organism evidence="1 2">
    <name type="scientific">Bacillus mesophilum</name>
    <dbReference type="NCBI Taxonomy" id="1071718"/>
    <lineage>
        <taxon>Bacteria</taxon>
        <taxon>Bacillati</taxon>
        <taxon>Bacillota</taxon>
        <taxon>Bacilli</taxon>
        <taxon>Bacillales</taxon>
        <taxon>Bacillaceae</taxon>
        <taxon>Bacillus</taxon>
    </lineage>
</organism>
<sequence length="146" mass="14791">MGTFLDAQTSQNASFSDSISIPVTTTPALFGSLGLNTAGASGPIRVEFAFTATVTSLLSLLQPITIQIYRVSGGVSTLVYSAAPTLAVAGLGVASRTVISLSGADFNPPAPDNFLVYQAYISIPGGVAIAPTRVGPESFSAAAYSN</sequence>
<dbReference type="Proteomes" id="UP000441354">
    <property type="component" value="Unassembled WGS sequence"/>
</dbReference>
<dbReference type="EMBL" id="WBOT01000001">
    <property type="protein sequence ID" value="KAB2335695.1"/>
    <property type="molecule type" value="Genomic_DNA"/>
</dbReference>
<name>A0A7V7UXE1_9BACI</name>
<evidence type="ECO:0000313" key="1">
    <source>
        <dbReference type="EMBL" id="KAB2335695.1"/>
    </source>
</evidence>
<evidence type="ECO:0000313" key="2">
    <source>
        <dbReference type="Proteomes" id="UP000441354"/>
    </source>
</evidence>
<comment type="caution">
    <text evidence="1">The sequence shown here is derived from an EMBL/GenBank/DDBJ whole genome shotgun (WGS) entry which is preliminary data.</text>
</comment>